<evidence type="ECO:0000256" key="9">
    <source>
        <dbReference type="PROSITE-ProRule" id="PRU00076"/>
    </source>
</evidence>
<evidence type="ECO:0000313" key="13">
    <source>
        <dbReference type="Proteomes" id="UP001283361"/>
    </source>
</evidence>
<organism evidence="12 13">
    <name type="scientific">Elysia crispata</name>
    <name type="common">lettuce slug</name>
    <dbReference type="NCBI Taxonomy" id="231223"/>
    <lineage>
        <taxon>Eukaryota</taxon>
        <taxon>Metazoa</taxon>
        <taxon>Spiralia</taxon>
        <taxon>Lophotrochozoa</taxon>
        <taxon>Mollusca</taxon>
        <taxon>Gastropoda</taxon>
        <taxon>Heterobranchia</taxon>
        <taxon>Euthyneura</taxon>
        <taxon>Panpulmonata</taxon>
        <taxon>Sacoglossa</taxon>
        <taxon>Placobranchoidea</taxon>
        <taxon>Plakobranchidae</taxon>
        <taxon>Elysia</taxon>
    </lineage>
</organism>
<feature type="domain" description="EGF-like" evidence="11">
    <location>
        <begin position="141"/>
        <end position="173"/>
    </location>
</feature>
<dbReference type="InterPro" id="IPR038677">
    <property type="entry name" value="WIF_sf"/>
</dbReference>
<dbReference type="AlphaFoldDB" id="A0AAE0Z9B9"/>
<dbReference type="PANTHER" id="PTHR14949:SF56">
    <property type="entry name" value="EGF-LIKE-DOMAIN, MULTIPLE 7"/>
    <property type="match status" value="1"/>
</dbReference>
<feature type="domain" description="EGF-like" evidence="11">
    <location>
        <begin position="184"/>
        <end position="216"/>
    </location>
</feature>
<reference evidence="12" key="1">
    <citation type="journal article" date="2023" name="G3 (Bethesda)">
        <title>A reference genome for the long-term kleptoplast-retaining sea slug Elysia crispata morphotype clarki.</title>
        <authorList>
            <person name="Eastman K.E."/>
            <person name="Pendleton A.L."/>
            <person name="Shaikh M.A."/>
            <person name="Suttiyut T."/>
            <person name="Ogas R."/>
            <person name="Tomko P."/>
            <person name="Gavelis G."/>
            <person name="Widhalm J.R."/>
            <person name="Wisecaver J.H."/>
        </authorList>
    </citation>
    <scope>NUCLEOTIDE SEQUENCE</scope>
    <source>
        <strain evidence="12">ECLA1</strain>
    </source>
</reference>
<keyword evidence="5" id="KW-0732">Signal</keyword>
<feature type="disulfide bond" evidence="9">
    <location>
        <begin position="206"/>
        <end position="215"/>
    </location>
</feature>
<sequence length="355" mass="40388">MCHSSLPVVESSRTHINGRLVQFSVSTVRDKRAGARGWALGEWGDDITKDIRYIPRNDTVFQITIPCKGKEKGVASLYLGLQIYDQNYRPLKGTPIKFRLRKQCEAFVTSSLCKQGCRNGGTCNPHGVCECPQGFRGTLCDIALCSPPCQNNGTCISPSTCACPPGYKGDYCEKGTSMSAVVQTASVCGRICQHGGHCLKEGFCWCQPGFFGDGCEFRRKDERPRRSNEPDASETTWPKKKRPTPRKKGRKNLEAKLRRAEQRLLKITARRAKNAKLSPEDSRVIRRLAQKAGEESLSLRERRRIIKVLTGMRKNLTSKDKNKVQRFRSLIRKWKNKPKRQKRKKRPKKRRVYVK</sequence>
<dbReference type="Pfam" id="PF00008">
    <property type="entry name" value="EGF"/>
    <property type="match status" value="1"/>
</dbReference>
<evidence type="ECO:0000256" key="8">
    <source>
        <dbReference type="ARBA" id="ARBA00023180"/>
    </source>
</evidence>
<protein>
    <recommendedName>
        <fullName evidence="11">EGF-like domain-containing protein</fullName>
    </recommendedName>
</protein>
<dbReference type="InterPro" id="IPR000742">
    <property type="entry name" value="EGF"/>
</dbReference>
<dbReference type="Gene3D" id="2.10.25.10">
    <property type="entry name" value="Laminin"/>
    <property type="match status" value="3"/>
</dbReference>
<evidence type="ECO:0000256" key="7">
    <source>
        <dbReference type="ARBA" id="ARBA00023157"/>
    </source>
</evidence>
<dbReference type="SMART" id="SM00181">
    <property type="entry name" value="EGF"/>
    <property type="match status" value="3"/>
</dbReference>
<feature type="disulfide bond" evidence="9">
    <location>
        <begin position="145"/>
        <end position="155"/>
    </location>
</feature>
<dbReference type="PROSITE" id="PS00022">
    <property type="entry name" value="EGF_1"/>
    <property type="match status" value="2"/>
</dbReference>
<dbReference type="PANTHER" id="PTHR14949">
    <property type="entry name" value="EGF-LIKE-DOMAIN, MULTIPLE 7, 8"/>
    <property type="match status" value="1"/>
</dbReference>
<feature type="domain" description="EGF-like" evidence="11">
    <location>
        <begin position="109"/>
        <end position="138"/>
    </location>
</feature>
<evidence type="ECO:0000256" key="1">
    <source>
        <dbReference type="ARBA" id="ARBA00004613"/>
    </source>
</evidence>
<dbReference type="CDD" id="cd00054">
    <property type="entry name" value="EGF_CA"/>
    <property type="match status" value="1"/>
</dbReference>
<keyword evidence="3" id="KW-0964">Secreted</keyword>
<name>A0AAE0Z9B9_9GAST</name>
<dbReference type="Pfam" id="PF02019">
    <property type="entry name" value="WIF"/>
    <property type="match status" value="1"/>
</dbReference>
<dbReference type="Proteomes" id="UP001283361">
    <property type="component" value="Unassembled WGS sequence"/>
</dbReference>
<evidence type="ECO:0000256" key="3">
    <source>
        <dbReference type="ARBA" id="ARBA00022525"/>
    </source>
</evidence>
<dbReference type="Pfam" id="PF12661">
    <property type="entry name" value="hEGF"/>
    <property type="match status" value="1"/>
</dbReference>
<keyword evidence="4 9" id="KW-0245">EGF-like domain</keyword>
<gene>
    <name evidence="12" type="ORF">RRG08_051870</name>
</gene>
<keyword evidence="7 9" id="KW-1015">Disulfide bond</keyword>
<accession>A0AAE0Z9B9</accession>
<evidence type="ECO:0000256" key="10">
    <source>
        <dbReference type="SAM" id="MobiDB-lite"/>
    </source>
</evidence>
<dbReference type="PROSITE" id="PS50026">
    <property type="entry name" value="EGF_3"/>
    <property type="match status" value="3"/>
</dbReference>
<dbReference type="FunFam" id="2.10.25.10:FF:000020">
    <property type="entry name" value="Latent-transforming growth factor beta-binding protein 1"/>
    <property type="match status" value="1"/>
</dbReference>
<feature type="disulfide bond" evidence="9">
    <location>
        <begin position="188"/>
        <end position="198"/>
    </location>
</feature>
<keyword evidence="6" id="KW-0677">Repeat</keyword>
<feature type="compositionally biased region" description="Basic residues" evidence="10">
    <location>
        <begin position="238"/>
        <end position="250"/>
    </location>
</feature>
<dbReference type="GO" id="GO:0005576">
    <property type="term" value="C:extracellular region"/>
    <property type="evidence" value="ECO:0007669"/>
    <property type="project" value="UniProtKB-SubCell"/>
</dbReference>
<evidence type="ECO:0000313" key="12">
    <source>
        <dbReference type="EMBL" id="KAK3765248.1"/>
    </source>
</evidence>
<dbReference type="InterPro" id="IPR050969">
    <property type="entry name" value="Dev_Signal_Modulators"/>
</dbReference>
<dbReference type="Gene3D" id="2.60.40.2170">
    <property type="entry name" value="Wnt, WIF domain"/>
    <property type="match status" value="1"/>
</dbReference>
<comment type="caution">
    <text evidence="12">The sequence shown here is derived from an EMBL/GenBank/DDBJ whole genome shotgun (WGS) entry which is preliminary data.</text>
</comment>
<evidence type="ECO:0000256" key="5">
    <source>
        <dbReference type="ARBA" id="ARBA00022729"/>
    </source>
</evidence>
<evidence type="ECO:0000256" key="4">
    <source>
        <dbReference type="ARBA" id="ARBA00022536"/>
    </source>
</evidence>
<proteinExistence type="predicted"/>
<dbReference type="GO" id="GO:0005102">
    <property type="term" value="F:signaling receptor binding"/>
    <property type="evidence" value="ECO:0007669"/>
    <property type="project" value="TreeGrafter"/>
</dbReference>
<evidence type="ECO:0000256" key="2">
    <source>
        <dbReference type="ARBA" id="ARBA00022473"/>
    </source>
</evidence>
<dbReference type="SUPFAM" id="SSF57196">
    <property type="entry name" value="EGF/Laminin"/>
    <property type="match status" value="1"/>
</dbReference>
<keyword evidence="2" id="KW-0217">Developmental protein</keyword>
<comment type="caution">
    <text evidence="9">Lacks conserved residue(s) required for the propagation of feature annotation.</text>
</comment>
<dbReference type="InterPro" id="IPR003306">
    <property type="entry name" value="WIF"/>
</dbReference>
<feature type="region of interest" description="Disordered" evidence="10">
    <location>
        <begin position="221"/>
        <end position="255"/>
    </location>
</feature>
<feature type="disulfide bond" evidence="9">
    <location>
        <begin position="163"/>
        <end position="172"/>
    </location>
</feature>
<feature type="region of interest" description="Disordered" evidence="10">
    <location>
        <begin position="328"/>
        <end position="355"/>
    </location>
</feature>
<evidence type="ECO:0000256" key="6">
    <source>
        <dbReference type="ARBA" id="ARBA00022737"/>
    </source>
</evidence>
<keyword evidence="8" id="KW-0325">Glycoprotein</keyword>
<evidence type="ECO:0000259" key="11">
    <source>
        <dbReference type="PROSITE" id="PS50026"/>
    </source>
</evidence>
<keyword evidence="13" id="KW-1185">Reference proteome</keyword>
<dbReference type="GO" id="GO:0009986">
    <property type="term" value="C:cell surface"/>
    <property type="evidence" value="ECO:0007669"/>
    <property type="project" value="TreeGrafter"/>
</dbReference>
<dbReference type="InterPro" id="IPR013032">
    <property type="entry name" value="EGF-like_CS"/>
</dbReference>
<dbReference type="EMBL" id="JAWDGP010004327">
    <property type="protein sequence ID" value="KAK3765248.1"/>
    <property type="molecule type" value="Genomic_DNA"/>
</dbReference>
<dbReference type="PROSITE" id="PS01186">
    <property type="entry name" value="EGF_2"/>
    <property type="match status" value="2"/>
</dbReference>
<feature type="disulfide bond" evidence="9">
    <location>
        <begin position="113"/>
        <end position="123"/>
    </location>
</feature>
<comment type="subcellular location">
    <subcellularLocation>
        <location evidence="1">Secreted</location>
    </subcellularLocation>
</comment>